<feature type="binding site" evidence="6">
    <location>
        <position position="63"/>
    </location>
    <ligand>
        <name>substrate</name>
    </ligand>
</feature>
<dbReference type="NCBIfam" id="TIGR03814">
    <property type="entry name" value="Gln_ase"/>
    <property type="match status" value="1"/>
</dbReference>
<evidence type="ECO:0000256" key="1">
    <source>
        <dbReference type="ARBA" id="ARBA00011076"/>
    </source>
</evidence>
<dbReference type="Pfam" id="PF04960">
    <property type="entry name" value="Glutaminase"/>
    <property type="match status" value="1"/>
</dbReference>
<comment type="similarity">
    <text evidence="1 6">Belongs to the glutaminase family.</text>
</comment>
<evidence type="ECO:0000256" key="5">
    <source>
        <dbReference type="ARBA" id="ARBA00049534"/>
    </source>
</evidence>
<organism evidence="7 8">
    <name type="scientific">Microbacterium lacus</name>
    <dbReference type="NCBI Taxonomy" id="415217"/>
    <lineage>
        <taxon>Bacteria</taxon>
        <taxon>Bacillati</taxon>
        <taxon>Actinomycetota</taxon>
        <taxon>Actinomycetes</taxon>
        <taxon>Micrococcales</taxon>
        <taxon>Microbacteriaceae</taxon>
        <taxon>Microbacterium</taxon>
    </lineage>
</organism>
<evidence type="ECO:0000256" key="6">
    <source>
        <dbReference type="HAMAP-Rule" id="MF_00313"/>
    </source>
</evidence>
<evidence type="ECO:0000256" key="2">
    <source>
        <dbReference type="ARBA" id="ARBA00011881"/>
    </source>
</evidence>
<dbReference type="InterPro" id="IPR012338">
    <property type="entry name" value="Beta-lactam/transpept-like"/>
</dbReference>
<dbReference type="Proteomes" id="UP001500596">
    <property type="component" value="Unassembled WGS sequence"/>
</dbReference>
<feature type="binding site" evidence="6">
    <location>
        <position position="113"/>
    </location>
    <ligand>
        <name>substrate</name>
    </ligand>
</feature>
<reference evidence="8" key="1">
    <citation type="journal article" date="2019" name="Int. J. Syst. Evol. Microbiol.">
        <title>The Global Catalogue of Microorganisms (GCM) 10K type strain sequencing project: providing services to taxonomists for standard genome sequencing and annotation.</title>
        <authorList>
            <consortium name="The Broad Institute Genomics Platform"/>
            <consortium name="The Broad Institute Genome Sequencing Center for Infectious Disease"/>
            <person name="Wu L."/>
            <person name="Ma J."/>
        </authorList>
    </citation>
    <scope>NUCLEOTIDE SEQUENCE [LARGE SCALE GENOMIC DNA]</scope>
    <source>
        <strain evidence="8">JCM 15575</strain>
    </source>
</reference>
<feature type="binding site" evidence="6">
    <location>
        <position position="258"/>
    </location>
    <ligand>
        <name>substrate</name>
    </ligand>
</feature>
<evidence type="ECO:0000313" key="7">
    <source>
        <dbReference type="EMBL" id="GAA1673519.1"/>
    </source>
</evidence>
<feature type="binding site" evidence="6">
    <location>
        <position position="164"/>
    </location>
    <ligand>
        <name>substrate</name>
    </ligand>
</feature>
<feature type="binding site" evidence="6">
    <location>
        <position position="240"/>
    </location>
    <ligand>
        <name>substrate</name>
    </ligand>
</feature>
<keyword evidence="6" id="KW-0007">Acetylation</keyword>
<keyword evidence="8" id="KW-1185">Reference proteome</keyword>
<proteinExistence type="inferred from homology"/>
<sequence>MDPITAMLEKVLAEVASDGSGETAAYIPELAEADPDLLAFGLVGPRGRVFTAGDESAPFTIQSMSKPFVLALALELHGRDEVFRRVGAEPSGEPFNAISLEARTGRPANPMVNAGAIATTALIPGADVDERTGRIVGMMSKFAGRSLWIDEAVYASESATGDRNRALAHLLKSYEIIQGSVTDAVETYFRQCSVLVTVRDLAVMAATLAFGGRNPVTRDQVVSERVARDVTSIMASCGMYDFSGEWMLRVGLPAKSGVSGGVIAVAPSQFGVAAFSPRLDPHGNSVRASRIVEILSDRFGMHLLEPHESIAAPGIGVEQSPDGVLVRLGGELGFAGAERVLSMLREVAAAAPESTLITVDVGELARSHPAAVTVLRTEIENLAPRFRLQEEPARVSDAAGA</sequence>
<comment type="caution">
    <text evidence="7">The sequence shown here is derived from an EMBL/GenBank/DDBJ whole genome shotgun (WGS) entry which is preliminary data.</text>
</comment>
<name>A0ABP4SQ23_9MICO</name>
<dbReference type="PANTHER" id="PTHR12544">
    <property type="entry name" value="GLUTAMINASE"/>
    <property type="match status" value="1"/>
</dbReference>
<dbReference type="PANTHER" id="PTHR12544:SF29">
    <property type="entry name" value="GLUTAMINASE"/>
    <property type="match status" value="1"/>
</dbReference>
<dbReference type="InterPro" id="IPR015868">
    <property type="entry name" value="Glutaminase"/>
</dbReference>
<dbReference type="EMBL" id="BAAAPK010000001">
    <property type="protein sequence ID" value="GAA1673519.1"/>
    <property type="molecule type" value="Genomic_DNA"/>
</dbReference>
<keyword evidence="4 6" id="KW-0378">Hydrolase</keyword>
<feature type="binding site" evidence="6">
    <location>
        <position position="157"/>
    </location>
    <ligand>
        <name>substrate</name>
    </ligand>
</feature>
<gene>
    <name evidence="6" type="primary">glsA</name>
    <name evidence="7" type="ORF">GCM10009807_17030</name>
</gene>
<dbReference type="EC" id="3.5.1.2" evidence="3 6"/>
<feature type="binding site" evidence="6">
    <location>
        <position position="188"/>
    </location>
    <ligand>
        <name>substrate</name>
    </ligand>
</feature>
<comment type="subunit">
    <text evidence="2 6">Homotetramer.</text>
</comment>
<evidence type="ECO:0000256" key="4">
    <source>
        <dbReference type="ARBA" id="ARBA00022801"/>
    </source>
</evidence>
<dbReference type="RefSeq" id="WP_344053540.1">
    <property type="nucleotide sequence ID" value="NZ_BAAAPK010000001.1"/>
</dbReference>
<dbReference type="SUPFAM" id="SSF56601">
    <property type="entry name" value="beta-lactamase/transpeptidase-like"/>
    <property type="match status" value="1"/>
</dbReference>
<comment type="catalytic activity">
    <reaction evidence="5 6">
        <text>L-glutamine + H2O = L-glutamate + NH4(+)</text>
        <dbReference type="Rhea" id="RHEA:15889"/>
        <dbReference type="ChEBI" id="CHEBI:15377"/>
        <dbReference type="ChEBI" id="CHEBI:28938"/>
        <dbReference type="ChEBI" id="CHEBI:29985"/>
        <dbReference type="ChEBI" id="CHEBI:58359"/>
        <dbReference type="EC" id="3.5.1.2"/>
    </reaction>
</comment>
<evidence type="ECO:0000313" key="8">
    <source>
        <dbReference type="Proteomes" id="UP001500596"/>
    </source>
</evidence>
<protein>
    <recommendedName>
        <fullName evidence="3 6">Glutaminase</fullName>
        <ecNumber evidence="3 6">3.5.1.2</ecNumber>
    </recommendedName>
</protein>
<accession>A0ABP4SQ23</accession>
<dbReference type="HAMAP" id="MF_00313">
    <property type="entry name" value="Glutaminase"/>
    <property type="match status" value="1"/>
</dbReference>
<evidence type="ECO:0000256" key="3">
    <source>
        <dbReference type="ARBA" id="ARBA00012918"/>
    </source>
</evidence>
<dbReference type="Gene3D" id="3.40.710.10">
    <property type="entry name" value="DD-peptidase/beta-lactamase superfamily"/>
    <property type="match status" value="1"/>
</dbReference>